<protein>
    <submittedName>
        <fullName evidence="12">Uncharacterized protein</fullName>
    </submittedName>
</protein>
<reference evidence="12" key="1">
    <citation type="submission" date="2023-06" db="EMBL/GenBank/DDBJ databases">
        <authorList>
            <person name="Noh H."/>
        </authorList>
    </citation>
    <scope>NUCLEOTIDE SEQUENCE</scope>
    <source>
        <strain evidence="12">DUCC20226</strain>
    </source>
</reference>
<evidence type="ECO:0000256" key="10">
    <source>
        <dbReference type="PROSITE-ProRule" id="PRU00282"/>
    </source>
</evidence>
<dbReference type="InterPro" id="IPR023395">
    <property type="entry name" value="MCP_dom_sf"/>
</dbReference>
<dbReference type="Gene3D" id="1.50.40.10">
    <property type="entry name" value="Mitochondrial carrier domain"/>
    <property type="match status" value="2"/>
</dbReference>
<evidence type="ECO:0000313" key="13">
    <source>
        <dbReference type="Proteomes" id="UP001265746"/>
    </source>
</evidence>
<sequence length="308" mass="32147">MSSSPSPPPFTHALLAGGIAGTTVDLTLFPLDTLKTRLQSSEGFFASGGFKGIYRGVGSAALGSAPGAAFFFCTYEATKTALAEARRQTLGGGSSSASAAATQQGGGNAVDHMLAASLGEVAACSVRVPTEVVKQRAQAGQHGGSSLSSLMAILGRRHAVGLPGVWRELYRGWGITIMREVPFTVIQFPLWEALKSYSRRRQPGGGSGRDVSAGESALYGSISGAVAAGVTTPLDVLKTRVMLSTERQRVWDVVTGILRQHGVRPFFAGIGPRVMWISIGGAVFLGSYQWAINAFERGRTSKAAASLP</sequence>
<dbReference type="EMBL" id="JAUJFL010000003">
    <property type="protein sequence ID" value="KAK2607010.1"/>
    <property type="molecule type" value="Genomic_DNA"/>
</dbReference>
<dbReference type="GO" id="GO:0055085">
    <property type="term" value="P:transmembrane transport"/>
    <property type="evidence" value="ECO:0007669"/>
    <property type="project" value="InterPro"/>
</dbReference>
<feature type="repeat" description="Solcar" evidence="10">
    <location>
        <begin position="107"/>
        <end position="197"/>
    </location>
</feature>
<name>A0AAD9SFM1_PHOAM</name>
<keyword evidence="3 11" id="KW-0813">Transport</keyword>
<dbReference type="InterPro" id="IPR018108">
    <property type="entry name" value="MCP_transmembrane"/>
</dbReference>
<dbReference type="PRINTS" id="PR00926">
    <property type="entry name" value="MITOCARRIER"/>
</dbReference>
<evidence type="ECO:0000256" key="5">
    <source>
        <dbReference type="ARBA" id="ARBA00022737"/>
    </source>
</evidence>
<evidence type="ECO:0000256" key="7">
    <source>
        <dbReference type="ARBA" id="ARBA00022989"/>
    </source>
</evidence>
<evidence type="ECO:0000256" key="2">
    <source>
        <dbReference type="ARBA" id="ARBA00006375"/>
    </source>
</evidence>
<keyword evidence="4 10" id="KW-0812">Transmembrane</keyword>
<comment type="similarity">
    <text evidence="2 11">Belongs to the mitochondrial carrier (TC 2.A.29) family.</text>
</comment>
<evidence type="ECO:0000256" key="8">
    <source>
        <dbReference type="ARBA" id="ARBA00023128"/>
    </source>
</evidence>
<evidence type="ECO:0000256" key="11">
    <source>
        <dbReference type="RuleBase" id="RU000488"/>
    </source>
</evidence>
<gene>
    <name evidence="12" type="ORF">N8I77_005722</name>
</gene>
<keyword evidence="5" id="KW-0677">Repeat</keyword>
<evidence type="ECO:0000313" key="12">
    <source>
        <dbReference type="EMBL" id="KAK2607010.1"/>
    </source>
</evidence>
<evidence type="ECO:0000256" key="9">
    <source>
        <dbReference type="ARBA" id="ARBA00023136"/>
    </source>
</evidence>
<dbReference type="FunFam" id="1.50.40.10:FF:000018">
    <property type="entry name" value="S-adenosylmethionine mitochondrial carrier protein-like"/>
    <property type="match status" value="1"/>
</dbReference>
<evidence type="ECO:0000256" key="4">
    <source>
        <dbReference type="ARBA" id="ARBA00022692"/>
    </source>
</evidence>
<evidence type="ECO:0000256" key="3">
    <source>
        <dbReference type="ARBA" id="ARBA00022448"/>
    </source>
</evidence>
<dbReference type="SUPFAM" id="SSF103506">
    <property type="entry name" value="Mitochondrial carrier"/>
    <property type="match status" value="1"/>
</dbReference>
<comment type="caution">
    <text evidence="12">The sequence shown here is derived from an EMBL/GenBank/DDBJ whole genome shotgun (WGS) entry which is preliminary data.</text>
</comment>
<feature type="repeat" description="Solcar" evidence="10">
    <location>
        <begin position="8"/>
        <end position="81"/>
    </location>
</feature>
<accession>A0AAD9SFM1</accession>
<keyword evidence="6" id="KW-0999">Mitochondrion inner membrane</keyword>
<keyword evidence="7" id="KW-1133">Transmembrane helix</keyword>
<dbReference type="Proteomes" id="UP001265746">
    <property type="component" value="Unassembled WGS sequence"/>
</dbReference>
<dbReference type="GO" id="GO:0005743">
    <property type="term" value="C:mitochondrial inner membrane"/>
    <property type="evidence" value="ECO:0007669"/>
    <property type="project" value="UniProtKB-SubCell"/>
</dbReference>
<evidence type="ECO:0000256" key="6">
    <source>
        <dbReference type="ARBA" id="ARBA00022792"/>
    </source>
</evidence>
<dbReference type="PROSITE" id="PS50920">
    <property type="entry name" value="SOLCAR"/>
    <property type="match status" value="3"/>
</dbReference>
<keyword evidence="8" id="KW-0496">Mitochondrion</keyword>
<feature type="repeat" description="Solcar" evidence="10">
    <location>
        <begin position="215"/>
        <end position="294"/>
    </location>
</feature>
<dbReference type="InterPro" id="IPR002067">
    <property type="entry name" value="MCP"/>
</dbReference>
<dbReference type="AlphaFoldDB" id="A0AAD9SFM1"/>
<evidence type="ECO:0000256" key="1">
    <source>
        <dbReference type="ARBA" id="ARBA00004448"/>
    </source>
</evidence>
<comment type="subcellular location">
    <subcellularLocation>
        <location evidence="1">Mitochondrion inner membrane</location>
        <topology evidence="1">Multi-pass membrane protein</topology>
    </subcellularLocation>
</comment>
<organism evidence="12 13">
    <name type="scientific">Phomopsis amygdali</name>
    <name type="common">Fusicoccum amygdali</name>
    <dbReference type="NCBI Taxonomy" id="1214568"/>
    <lineage>
        <taxon>Eukaryota</taxon>
        <taxon>Fungi</taxon>
        <taxon>Dikarya</taxon>
        <taxon>Ascomycota</taxon>
        <taxon>Pezizomycotina</taxon>
        <taxon>Sordariomycetes</taxon>
        <taxon>Sordariomycetidae</taxon>
        <taxon>Diaporthales</taxon>
        <taxon>Diaporthaceae</taxon>
        <taxon>Diaporthe</taxon>
    </lineage>
</organism>
<keyword evidence="9 10" id="KW-0472">Membrane</keyword>
<dbReference type="Pfam" id="PF00153">
    <property type="entry name" value="Mito_carr"/>
    <property type="match status" value="3"/>
</dbReference>
<keyword evidence="13" id="KW-1185">Reference proteome</keyword>
<dbReference type="PANTHER" id="PTHR45667">
    <property type="entry name" value="S-ADENOSYLMETHIONINE MITOCHONDRIAL CARRIER PROTEIN"/>
    <property type="match status" value="1"/>
</dbReference>
<proteinExistence type="inferred from homology"/>